<evidence type="ECO:0000259" key="1">
    <source>
        <dbReference type="Pfam" id="PF13490"/>
    </source>
</evidence>
<comment type="caution">
    <text evidence="2">The sequence shown here is derived from an EMBL/GenBank/DDBJ whole genome shotgun (WGS) entry which is preliminary data.</text>
</comment>
<dbReference type="Gene3D" id="1.10.10.1320">
    <property type="entry name" value="Anti-sigma factor, zinc-finger domain"/>
    <property type="match status" value="1"/>
</dbReference>
<dbReference type="Pfam" id="PF13490">
    <property type="entry name" value="zf-HC2"/>
    <property type="match status" value="1"/>
</dbReference>
<keyword evidence="3" id="KW-1185">Reference proteome</keyword>
<organism evidence="2 3">
    <name type="scientific">Salinimicrobium marinum</name>
    <dbReference type="NCBI Taxonomy" id="680283"/>
    <lineage>
        <taxon>Bacteria</taxon>
        <taxon>Pseudomonadati</taxon>
        <taxon>Bacteroidota</taxon>
        <taxon>Flavobacteriia</taxon>
        <taxon>Flavobacteriales</taxon>
        <taxon>Flavobacteriaceae</taxon>
        <taxon>Salinimicrobium</taxon>
    </lineage>
</organism>
<dbReference type="InterPro" id="IPR016024">
    <property type="entry name" value="ARM-type_fold"/>
</dbReference>
<feature type="domain" description="Putative zinc-finger" evidence="1">
    <location>
        <begin position="3"/>
        <end position="36"/>
    </location>
</feature>
<protein>
    <recommendedName>
        <fullName evidence="1">Putative zinc-finger domain-containing protein</fullName>
    </recommendedName>
</protein>
<gene>
    <name evidence="2" type="ORF">GCM10007103_09850</name>
</gene>
<sequence>MKCKEVQAGIFDYLEGQLSEGETKGFESHLAHCASCTKEVVDSKILLETMDTIPLAKPDKGHKKSFEEMLEREKQILYHKKDSSTIQPHFWKTAFQIAATILLVLTGYLYGEHRGTQVAQTQISQLTEQSQELKTEMTLAMLDNRSASKRIQAVNYSEDLQIPDNKVLEAIIGRLRHDDNVNVRLAAAGTLSRFQDNHLVKDAFIAALGTEENPDVQIAVIQFLAYVKEERSVAPMKKLLNQPEVPDYVKLQVNQGLAQIL</sequence>
<dbReference type="InterPro" id="IPR027383">
    <property type="entry name" value="Znf_put"/>
</dbReference>
<evidence type="ECO:0000313" key="3">
    <source>
        <dbReference type="Proteomes" id="UP000610456"/>
    </source>
</evidence>
<name>A0A918SBH5_9FLAO</name>
<dbReference type="InterPro" id="IPR011989">
    <property type="entry name" value="ARM-like"/>
</dbReference>
<dbReference type="EMBL" id="BMXB01000002">
    <property type="protein sequence ID" value="GHA30476.1"/>
    <property type="molecule type" value="Genomic_DNA"/>
</dbReference>
<dbReference type="InterPro" id="IPR041916">
    <property type="entry name" value="Anti_sigma_zinc_sf"/>
</dbReference>
<reference evidence="2" key="2">
    <citation type="submission" date="2020-09" db="EMBL/GenBank/DDBJ databases">
        <authorList>
            <person name="Sun Q."/>
            <person name="Kim S."/>
        </authorList>
    </citation>
    <scope>NUCLEOTIDE SEQUENCE</scope>
    <source>
        <strain evidence="2">KCTC 12719</strain>
    </source>
</reference>
<evidence type="ECO:0000313" key="2">
    <source>
        <dbReference type="EMBL" id="GHA30476.1"/>
    </source>
</evidence>
<dbReference type="Gene3D" id="1.25.10.10">
    <property type="entry name" value="Leucine-rich Repeat Variant"/>
    <property type="match status" value="1"/>
</dbReference>
<proteinExistence type="predicted"/>
<dbReference type="RefSeq" id="WP_189603865.1">
    <property type="nucleotide sequence ID" value="NZ_BMXB01000002.1"/>
</dbReference>
<accession>A0A918SBH5</accession>
<dbReference type="SUPFAM" id="SSF48371">
    <property type="entry name" value="ARM repeat"/>
    <property type="match status" value="1"/>
</dbReference>
<dbReference type="AlphaFoldDB" id="A0A918SBH5"/>
<dbReference type="Pfam" id="PF13646">
    <property type="entry name" value="HEAT_2"/>
    <property type="match status" value="1"/>
</dbReference>
<reference evidence="2" key="1">
    <citation type="journal article" date="2014" name="Int. J. Syst. Evol. Microbiol.">
        <title>Complete genome sequence of Corynebacterium casei LMG S-19264T (=DSM 44701T), isolated from a smear-ripened cheese.</title>
        <authorList>
            <consortium name="US DOE Joint Genome Institute (JGI-PGF)"/>
            <person name="Walter F."/>
            <person name="Albersmeier A."/>
            <person name="Kalinowski J."/>
            <person name="Ruckert C."/>
        </authorList>
    </citation>
    <scope>NUCLEOTIDE SEQUENCE</scope>
    <source>
        <strain evidence="2">KCTC 12719</strain>
    </source>
</reference>
<dbReference type="Proteomes" id="UP000610456">
    <property type="component" value="Unassembled WGS sequence"/>
</dbReference>